<proteinExistence type="predicted"/>
<dbReference type="SUPFAM" id="SSF51215">
    <property type="entry name" value="Regulatory protein AraC"/>
    <property type="match status" value="1"/>
</dbReference>
<dbReference type="InterPro" id="IPR018062">
    <property type="entry name" value="HTH_AraC-typ_CS"/>
</dbReference>
<keyword evidence="2" id="KW-0238">DNA-binding</keyword>
<keyword evidence="3" id="KW-0804">Transcription</keyword>
<dbReference type="SUPFAM" id="SSF46689">
    <property type="entry name" value="Homeodomain-like"/>
    <property type="match status" value="1"/>
</dbReference>
<keyword evidence="1" id="KW-0805">Transcription regulation</keyword>
<gene>
    <name evidence="5" type="primary">melR_4</name>
    <name evidence="5" type="ORF">AMURIS_01336</name>
</gene>
<dbReference type="InterPro" id="IPR003313">
    <property type="entry name" value="AraC-bd"/>
</dbReference>
<dbReference type="InterPro" id="IPR037923">
    <property type="entry name" value="HTH-like"/>
</dbReference>
<dbReference type="AlphaFoldDB" id="A0A2K4ZDU1"/>
<dbReference type="GO" id="GO:0043565">
    <property type="term" value="F:sequence-specific DNA binding"/>
    <property type="evidence" value="ECO:0007669"/>
    <property type="project" value="InterPro"/>
</dbReference>
<evidence type="ECO:0000259" key="4">
    <source>
        <dbReference type="PROSITE" id="PS01124"/>
    </source>
</evidence>
<dbReference type="PROSITE" id="PS00041">
    <property type="entry name" value="HTH_ARAC_FAMILY_1"/>
    <property type="match status" value="1"/>
</dbReference>
<evidence type="ECO:0000256" key="1">
    <source>
        <dbReference type="ARBA" id="ARBA00023015"/>
    </source>
</evidence>
<dbReference type="PANTHER" id="PTHR43280:SF28">
    <property type="entry name" value="HTH-TYPE TRANSCRIPTIONAL ACTIVATOR RHAS"/>
    <property type="match status" value="1"/>
</dbReference>
<dbReference type="OrthoDB" id="9776971at2"/>
<feature type="domain" description="HTH araC/xylS-type" evidence="4">
    <location>
        <begin position="161"/>
        <end position="258"/>
    </location>
</feature>
<dbReference type="Gene3D" id="1.10.10.60">
    <property type="entry name" value="Homeodomain-like"/>
    <property type="match status" value="2"/>
</dbReference>
<dbReference type="Pfam" id="PF02311">
    <property type="entry name" value="AraC_binding"/>
    <property type="match status" value="1"/>
</dbReference>
<dbReference type="PANTHER" id="PTHR43280">
    <property type="entry name" value="ARAC-FAMILY TRANSCRIPTIONAL REGULATOR"/>
    <property type="match status" value="1"/>
</dbReference>
<reference evidence="5 6" key="1">
    <citation type="submission" date="2018-01" db="EMBL/GenBank/DDBJ databases">
        <authorList>
            <person name="Gaut B.S."/>
            <person name="Morton B.R."/>
            <person name="Clegg M.T."/>
            <person name="Duvall M.R."/>
        </authorList>
    </citation>
    <scope>NUCLEOTIDE SEQUENCE [LARGE SCALE GENOMIC DNA]</scope>
    <source>
        <strain evidence="5">GP69</strain>
    </source>
</reference>
<dbReference type="InterPro" id="IPR018060">
    <property type="entry name" value="HTH_AraC"/>
</dbReference>
<evidence type="ECO:0000313" key="6">
    <source>
        <dbReference type="Proteomes" id="UP000236311"/>
    </source>
</evidence>
<evidence type="ECO:0000256" key="3">
    <source>
        <dbReference type="ARBA" id="ARBA00023163"/>
    </source>
</evidence>
<dbReference type="SMART" id="SM00342">
    <property type="entry name" value="HTH_ARAC"/>
    <property type="match status" value="1"/>
</dbReference>
<sequence length="281" mass="31964">MLYQIENRSIPLATGIFSKLSPIPHIHSHLELIYMEEGSCLATVDYQNFLMEKGDLFLSFPNQVHSYHDRSAVKGYLFIFSPDVCRDLKEIFQKKIPCSPIIRSSLLPLALHDHLEIIRSRNESDTYYDKIAAKGYLLALLAELLPLMNLTGSPANHDSVKNVLAYCSENYTKPLTLEQAARELHLNKYYISHIFNERIKISFVDFINCLRVEHACTLLEQGCNITEIAFSSGFSSIRTFNRVFAQNMNMAPRDYIRYKENGAAVPVSYPFLTSAVPAAQS</sequence>
<name>A0A2K4ZDU1_9FIRM</name>
<protein>
    <submittedName>
        <fullName evidence="5">Melibiose operon regulatory protein</fullName>
    </submittedName>
</protein>
<dbReference type="InterPro" id="IPR009057">
    <property type="entry name" value="Homeodomain-like_sf"/>
</dbReference>
<evidence type="ECO:0000313" key="5">
    <source>
        <dbReference type="EMBL" id="SOY28626.1"/>
    </source>
</evidence>
<dbReference type="RefSeq" id="WP_103238728.1">
    <property type="nucleotide sequence ID" value="NZ_JANJZD010000006.1"/>
</dbReference>
<keyword evidence="6" id="KW-1185">Reference proteome</keyword>
<accession>A0A2K4ZDU1</accession>
<dbReference type="GO" id="GO:0003700">
    <property type="term" value="F:DNA-binding transcription factor activity"/>
    <property type="evidence" value="ECO:0007669"/>
    <property type="project" value="InterPro"/>
</dbReference>
<dbReference type="EMBL" id="OFSM01000006">
    <property type="protein sequence ID" value="SOY28626.1"/>
    <property type="molecule type" value="Genomic_DNA"/>
</dbReference>
<dbReference type="PROSITE" id="PS01124">
    <property type="entry name" value="HTH_ARAC_FAMILY_2"/>
    <property type="match status" value="1"/>
</dbReference>
<dbReference type="Pfam" id="PF12833">
    <property type="entry name" value="HTH_18"/>
    <property type="match status" value="1"/>
</dbReference>
<dbReference type="InterPro" id="IPR014710">
    <property type="entry name" value="RmlC-like_jellyroll"/>
</dbReference>
<organism evidence="5 6">
    <name type="scientific">Acetatifactor muris</name>
    <dbReference type="NCBI Taxonomy" id="879566"/>
    <lineage>
        <taxon>Bacteria</taxon>
        <taxon>Bacillati</taxon>
        <taxon>Bacillota</taxon>
        <taxon>Clostridia</taxon>
        <taxon>Lachnospirales</taxon>
        <taxon>Lachnospiraceae</taxon>
        <taxon>Acetatifactor</taxon>
    </lineage>
</organism>
<dbReference type="Gene3D" id="2.60.120.10">
    <property type="entry name" value="Jelly Rolls"/>
    <property type="match status" value="1"/>
</dbReference>
<dbReference type="Proteomes" id="UP000236311">
    <property type="component" value="Unassembled WGS sequence"/>
</dbReference>
<evidence type="ECO:0000256" key="2">
    <source>
        <dbReference type="ARBA" id="ARBA00023125"/>
    </source>
</evidence>